<protein>
    <submittedName>
        <fullName evidence="2">Putative germin-like protein 9-2</fullName>
    </submittedName>
</protein>
<sequence length="83" mass="9026">MSPPIFKVLTLIISVFAILQISTAGDPDILTDFIVPPNTIPNGNFFTFTGFRAIFSPNNIVSAFKVLKATKVEFPALLVKIVS</sequence>
<dbReference type="Proteomes" id="UP000053555">
    <property type="component" value="Unassembled WGS sequence"/>
</dbReference>
<feature type="chain" id="PRO_5002094188" evidence="1">
    <location>
        <begin position="26"/>
        <end position="83"/>
    </location>
</feature>
<name>A0A0B2RBP7_GLYSO</name>
<accession>A0A0B2RBP7</accession>
<feature type="signal peptide" evidence="1">
    <location>
        <begin position="1"/>
        <end position="25"/>
    </location>
</feature>
<dbReference type="EMBL" id="KN652149">
    <property type="protein sequence ID" value="KHN29804.1"/>
    <property type="molecule type" value="Genomic_DNA"/>
</dbReference>
<organism evidence="2">
    <name type="scientific">Glycine soja</name>
    <name type="common">Wild soybean</name>
    <dbReference type="NCBI Taxonomy" id="3848"/>
    <lineage>
        <taxon>Eukaryota</taxon>
        <taxon>Viridiplantae</taxon>
        <taxon>Streptophyta</taxon>
        <taxon>Embryophyta</taxon>
        <taxon>Tracheophyta</taxon>
        <taxon>Spermatophyta</taxon>
        <taxon>Magnoliopsida</taxon>
        <taxon>eudicotyledons</taxon>
        <taxon>Gunneridae</taxon>
        <taxon>Pentapetalae</taxon>
        <taxon>rosids</taxon>
        <taxon>fabids</taxon>
        <taxon>Fabales</taxon>
        <taxon>Fabaceae</taxon>
        <taxon>Papilionoideae</taxon>
        <taxon>50 kb inversion clade</taxon>
        <taxon>NPAAA clade</taxon>
        <taxon>indigoferoid/millettioid clade</taxon>
        <taxon>Phaseoleae</taxon>
        <taxon>Glycine</taxon>
        <taxon>Glycine subgen. Soja</taxon>
    </lineage>
</organism>
<dbReference type="AlphaFoldDB" id="A0A0B2RBP7"/>
<evidence type="ECO:0000256" key="1">
    <source>
        <dbReference type="SAM" id="SignalP"/>
    </source>
</evidence>
<gene>
    <name evidence="2" type="ORF">glysoja_048805</name>
</gene>
<keyword evidence="1" id="KW-0732">Signal</keyword>
<reference evidence="2" key="1">
    <citation type="submission" date="2014-07" db="EMBL/GenBank/DDBJ databases">
        <title>Identification of a novel salt tolerance gene in wild soybean by whole-genome sequencing.</title>
        <authorList>
            <person name="Lam H.-M."/>
            <person name="Qi X."/>
            <person name="Li M.-W."/>
            <person name="Liu X."/>
            <person name="Xie M."/>
            <person name="Ni M."/>
            <person name="Xu X."/>
        </authorList>
    </citation>
    <scope>NUCLEOTIDE SEQUENCE [LARGE SCALE GENOMIC DNA]</scope>
    <source>
        <tissue evidence="2">Root</tissue>
    </source>
</reference>
<proteinExistence type="predicted"/>
<evidence type="ECO:0000313" key="2">
    <source>
        <dbReference type="EMBL" id="KHN29804.1"/>
    </source>
</evidence>